<reference evidence="3 4" key="1">
    <citation type="submission" date="2019-02" db="EMBL/GenBank/DDBJ databases">
        <title>Kribbella capetownensis sp. nov. and Kribbella speibonae sp. nov., isolated from soil.</title>
        <authorList>
            <person name="Curtis S.M."/>
            <person name="Norton I."/>
            <person name="Everest G.J."/>
            <person name="Meyers P.R."/>
        </authorList>
    </citation>
    <scope>NUCLEOTIDE SEQUENCE [LARGE SCALE GENOMIC DNA]</scope>
    <source>
        <strain evidence="3 4">YM53</strain>
    </source>
</reference>
<dbReference type="RefSeq" id="WP_131513280.1">
    <property type="nucleotide sequence ID" value="NZ_SJKD01000002.1"/>
</dbReference>
<dbReference type="PANTHER" id="PTHR43364">
    <property type="entry name" value="NADH-SPECIFIC METHYLGLYOXAL REDUCTASE-RELATED"/>
    <property type="match status" value="1"/>
</dbReference>
<name>A0A4R0JZ50_9ACTN</name>
<dbReference type="GO" id="GO:0005829">
    <property type="term" value="C:cytosol"/>
    <property type="evidence" value="ECO:0007669"/>
    <property type="project" value="TreeGrafter"/>
</dbReference>
<dbReference type="CDD" id="cd19102">
    <property type="entry name" value="AKR_unchar"/>
    <property type="match status" value="1"/>
</dbReference>
<dbReference type="EMBL" id="SJKD01000002">
    <property type="protein sequence ID" value="TCC50628.1"/>
    <property type="molecule type" value="Genomic_DNA"/>
</dbReference>
<organism evidence="3 4">
    <name type="scientific">Kribbella capetownensis</name>
    <dbReference type="NCBI Taxonomy" id="1572659"/>
    <lineage>
        <taxon>Bacteria</taxon>
        <taxon>Bacillati</taxon>
        <taxon>Actinomycetota</taxon>
        <taxon>Actinomycetes</taxon>
        <taxon>Propionibacteriales</taxon>
        <taxon>Kribbellaceae</taxon>
        <taxon>Kribbella</taxon>
    </lineage>
</organism>
<evidence type="ECO:0000313" key="3">
    <source>
        <dbReference type="EMBL" id="TCC50628.1"/>
    </source>
</evidence>
<dbReference type="InterPro" id="IPR036812">
    <property type="entry name" value="NAD(P)_OxRdtase_dom_sf"/>
</dbReference>
<accession>A0A4R0JZ50</accession>
<keyword evidence="1" id="KW-0560">Oxidoreductase</keyword>
<dbReference type="Pfam" id="PF00248">
    <property type="entry name" value="Aldo_ket_red"/>
    <property type="match status" value="1"/>
</dbReference>
<dbReference type="SUPFAM" id="SSF51430">
    <property type="entry name" value="NAD(P)-linked oxidoreductase"/>
    <property type="match status" value="1"/>
</dbReference>
<gene>
    <name evidence="3" type="ORF">E0H75_10505</name>
</gene>
<dbReference type="PROSITE" id="PS00062">
    <property type="entry name" value="ALDOKETO_REDUCTASE_2"/>
    <property type="match status" value="1"/>
</dbReference>
<dbReference type="OrthoDB" id="3216283at2"/>
<evidence type="ECO:0000256" key="1">
    <source>
        <dbReference type="ARBA" id="ARBA00023002"/>
    </source>
</evidence>
<dbReference type="Proteomes" id="UP000293342">
    <property type="component" value="Unassembled WGS sequence"/>
</dbReference>
<dbReference type="InterPro" id="IPR023210">
    <property type="entry name" value="NADP_OxRdtase_dom"/>
</dbReference>
<dbReference type="Gene3D" id="3.20.20.100">
    <property type="entry name" value="NADP-dependent oxidoreductase domain"/>
    <property type="match status" value="1"/>
</dbReference>
<comment type="caution">
    <text evidence="3">The sequence shown here is derived from an EMBL/GenBank/DDBJ whole genome shotgun (WGS) entry which is preliminary data.</text>
</comment>
<keyword evidence="4" id="KW-1185">Reference proteome</keyword>
<sequence>MQETQLTTRPLGQTGLEITRVGFGAWAIGGGGWEFGWGPQDDEQSIAAIQRALGLGVNWIDTAAAYGFGRSEQVVARALEGLRVDERPYVFTKASLVEGAGRKVVHSLKRDSVLREAEASLQRLKLDAIDLYQVHWPMPEEDIEEGWAAFAELKEQGMVRHIGVSNFDVDQMRLVQQSAPIETLQPQYSLIDRDVDESALPFAEGEGIGVIVYSPMASGLLTGAMTRERIANLPEDDWRKHDQRFREPYLSGNLALVDRLQKVADRHATSPGAVAVAWTLLNPAVDGAIVGMRRPDQVDPLIVAADLELDETDLAMIEGKA</sequence>
<proteinExistence type="predicted"/>
<feature type="domain" description="NADP-dependent oxidoreductase" evidence="2">
    <location>
        <begin position="28"/>
        <end position="319"/>
    </location>
</feature>
<dbReference type="GO" id="GO:0016491">
    <property type="term" value="F:oxidoreductase activity"/>
    <property type="evidence" value="ECO:0007669"/>
    <property type="project" value="UniProtKB-KW"/>
</dbReference>
<evidence type="ECO:0000259" key="2">
    <source>
        <dbReference type="Pfam" id="PF00248"/>
    </source>
</evidence>
<dbReference type="PANTHER" id="PTHR43364:SF4">
    <property type="entry name" value="NAD(P)-LINKED OXIDOREDUCTASE SUPERFAMILY PROTEIN"/>
    <property type="match status" value="1"/>
</dbReference>
<dbReference type="AlphaFoldDB" id="A0A4R0JZ50"/>
<dbReference type="InterPro" id="IPR018170">
    <property type="entry name" value="Aldo/ket_reductase_CS"/>
</dbReference>
<dbReference type="InterPro" id="IPR050523">
    <property type="entry name" value="AKR_Detox_Biosynth"/>
</dbReference>
<protein>
    <submittedName>
        <fullName evidence="3">Aldo/keto reductase</fullName>
    </submittedName>
</protein>
<evidence type="ECO:0000313" key="4">
    <source>
        <dbReference type="Proteomes" id="UP000293342"/>
    </source>
</evidence>